<gene>
    <name evidence="1" type="ORF">H4S07_003609</name>
</gene>
<accession>A0ACC1LFW2</accession>
<sequence length="259" mass="28821">MSFYNIISKELASYIAVTDAEEEVCELYSVYYSSGSKAREDRVDASRSSVEIEINGGRRSFTLTILQNPHINGELGQTGGVLWNSSVVLSEYFARRSTDTWDLTPLNIVELGSGCGLVGIALHRLGARRVVVTDQRRMMKVLAKNVELGRTKGMLFATEYDWDKGAEDQSVLREPVDLVVVSDCVYHEAVVPMLVGAMKEVCRSRADGNRVVGIIGQELRSDLVHQAFVEALLESFVVYRIPVDPGVDAFYTLYAVWLK</sequence>
<evidence type="ECO:0000313" key="2">
    <source>
        <dbReference type="Proteomes" id="UP001140096"/>
    </source>
</evidence>
<proteinExistence type="predicted"/>
<comment type="caution">
    <text evidence="1">The sequence shown here is derived from an EMBL/GenBank/DDBJ whole genome shotgun (WGS) entry which is preliminary data.</text>
</comment>
<protein>
    <submittedName>
        <fullName evidence="1">Uncharacterized protein</fullName>
    </submittedName>
</protein>
<name>A0ACC1LFW2_9FUNG</name>
<reference evidence="1" key="1">
    <citation type="submission" date="2022-07" db="EMBL/GenBank/DDBJ databases">
        <title>Phylogenomic reconstructions and comparative analyses of Kickxellomycotina fungi.</title>
        <authorList>
            <person name="Reynolds N.K."/>
            <person name="Stajich J.E."/>
            <person name="Barry K."/>
            <person name="Grigoriev I.V."/>
            <person name="Crous P."/>
            <person name="Smith M.E."/>
        </authorList>
    </citation>
    <scope>NUCLEOTIDE SEQUENCE</scope>
    <source>
        <strain evidence="1">CBS 102833</strain>
    </source>
</reference>
<keyword evidence="2" id="KW-1185">Reference proteome</keyword>
<evidence type="ECO:0000313" key="1">
    <source>
        <dbReference type="EMBL" id="KAJ2807323.1"/>
    </source>
</evidence>
<organism evidence="1 2">
    <name type="scientific">Coemansia furcata</name>
    <dbReference type="NCBI Taxonomy" id="417177"/>
    <lineage>
        <taxon>Eukaryota</taxon>
        <taxon>Fungi</taxon>
        <taxon>Fungi incertae sedis</taxon>
        <taxon>Zoopagomycota</taxon>
        <taxon>Kickxellomycotina</taxon>
        <taxon>Kickxellomycetes</taxon>
        <taxon>Kickxellales</taxon>
        <taxon>Kickxellaceae</taxon>
        <taxon>Coemansia</taxon>
    </lineage>
</organism>
<dbReference type="Proteomes" id="UP001140096">
    <property type="component" value="Unassembled WGS sequence"/>
</dbReference>
<dbReference type="EMBL" id="JANBUP010001218">
    <property type="protein sequence ID" value="KAJ2807323.1"/>
    <property type="molecule type" value="Genomic_DNA"/>
</dbReference>